<evidence type="ECO:0000256" key="10">
    <source>
        <dbReference type="SAM" id="SignalP"/>
    </source>
</evidence>
<dbReference type="Pfam" id="PF00089">
    <property type="entry name" value="Trypsin"/>
    <property type="match status" value="1"/>
</dbReference>
<keyword evidence="13" id="KW-1185">Reference proteome</keyword>
<evidence type="ECO:0000256" key="1">
    <source>
        <dbReference type="ARBA" id="ARBA00004613"/>
    </source>
</evidence>
<gene>
    <name evidence="12" type="primary">TRYP</name>
    <name evidence="14" type="synonym">LOC105228391</name>
</gene>
<dbReference type="GO" id="GO:0004252">
    <property type="term" value="F:serine-type endopeptidase activity"/>
    <property type="evidence" value="ECO:0007669"/>
    <property type="project" value="InterPro"/>
</dbReference>
<keyword evidence="5 9" id="KW-0378">Hydrolase</keyword>
<dbReference type="PROSITE" id="PS00135">
    <property type="entry name" value="TRYPSIN_SER"/>
    <property type="match status" value="1"/>
</dbReference>
<reference evidence="14" key="2">
    <citation type="submission" date="2022-04" db="UniProtKB">
        <authorList>
            <consortium name="RefSeq"/>
        </authorList>
    </citation>
    <scope>IDENTIFICATION</scope>
    <source>
        <strain evidence="14">Punador</strain>
    </source>
</reference>
<evidence type="ECO:0000256" key="9">
    <source>
        <dbReference type="RuleBase" id="RU363034"/>
    </source>
</evidence>
<keyword evidence="3" id="KW-0964">Secreted</keyword>
<comment type="similarity">
    <text evidence="2">Belongs to the peptidase S1 family.</text>
</comment>
<dbReference type="OrthoDB" id="10059102at2759"/>
<dbReference type="GO" id="GO:0016485">
    <property type="term" value="P:protein processing"/>
    <property type="evidence" value="ECO:0007669"/>
    <property type="project" value="UniProtKB-ARBA"/>
</dbReference>
<keyword evidence="7" id="KW-0865">Zymogen</keyword>
<dbReference type="InterPro" id="IPR001314">
    <property type="entry name" value="Peptidase_S1A"/>
</dbReference>
<feature type="domain" description="Peptidase S1" evidence="11">
    <location>
        <begin position="43"/>
        <end position="271"/>
    </location>
</feature>
<dbReference type="GO" id="GO:0005576">
    <property type="term" value="C:extracellular region"/>
    <property type="evidence" value="ECO:0007669"/>
    <property type="project" value="UniProtKB-SubCell"/>
</dbReference>
<dbReference type="RefSeq" id="XP_011206511.2">
    <property type="nucleotide sequence ID" value="XM_011208209.4"/>
</dbReference>
<dbReference type="FunFam" id="2.40.10.10:FF:000047">
    <property type="entry name" value="Trypsin eta"/>
    <property type="match status" value="1"/>
</dbReference>
<protein>
    <submittedName>
        <fullName evidence="12 14">Trypsin</fullName>
    </submittedName>
</protein>
<dbReference type="InterPro" id="IPR009003">
    <property type="entry name" value="Peptidase_S1_PA"/>
</dbReference>
<dbReference type="InterPro" id="IPR001254">
    <property type="entry name" value="Trypsin_dom"/>
</dbReference>
<evidence type="ECO:0000256" key="5">
    <source>
        <dbReference type="ARBA" id="ARBA00022801"/>
    </source>
</evidence>
<dbReference type="PRINTS" id="PR00722">
    <property type="entry name" value="CHYMOTRYPSIN"/>
</dbReference>
<evidence type="ECO:0000313" key="13">
    <source>
        <dbReference type="Proteomes" id="UP001652620"/>
    </source>
</evidence>
<keyword evidence="10" id="KW-0732">Signal</keyword>
<keyword evidence="6 9" id="KW-0720">Serine protease</keyword>
<dbReference type="PANTHER" id="PTHR24276:SF91">
    <property type="entry name" value="AT26814P-RELATED"/>
    <property type="match status" value="1"/>
</dbReference>
<dbReference type="InterPro" id="IPR018114">
    <property type="entry name" value="TRYPSIN_HIS"/>
</dbReference>
<feature type="chain" id="PRO_5044538116" evidence="10">
    <location>
        <begin position="21"/>
        <end position="274"/>
    </location>
</feature>
<organism evidence="12">
    <name type="scientific">Bactrocera dorsalis</name>
    <name type="common">Oriental fruit fly</name>
    <name type="synonym">Dacus dorsalis</name>
    <dbReference type="NCBI Taxonomy" id="27457"/>
    <lineage>
        <taxon>Eukaryota</taxon>
        <taxon>Metazoa</taxon>
        <taxon>Ecdysozoa</taxon>
        <taxon>Arthropoda</taxon>
        <taxon>Hexapoda</taxon>
        <taxon>Insecta</taxon>
        <taxon>Pterygota</taxon>
        <taxon>Neoptera</taxon>
        <taxon>Endopterygota</taxon>
        <taxon>Diptera</taxon>
        <taxon>Brachycera</taxon>
        <taxon>Muscomorpha</taxon>
        <taxon>Tephritoidea</taxon>
        <taxon>Tephritidae</taxon>
        <taxon>Bactrocera</taxon>
        <taxon>Bactrocera</taxon>
    </lineage>
</organism>
<dbReference type="InterPro" id="IPR033116">
    <property type="entry name" value="TRYPSIN_SER"/>
</dbReference>
<dbReference type="Gene3D" id="2.40.10.10">
    <property type="entry name" value="Trypsin-like serine proteases"/>
    <property type="match status" value="1"/>
</dbReference>
<evidence type="ECO:0000256" key="2">
    <source>
        <dbReference type="ARBA" id="ARBA00007664"/>
    </source>
</evidence>
<dbReference type="KEGG" id="bdr:105228391"/>
<dbReference type="CDD" id="cd00190">
    <property type="entry name" value="Tryp_SPc"/>
    <property type="match status" value="1"/>
</dbReference>
<dbReference type="InterPro" id="IPR050430">
    <property type="entry name" value="Peptidase_S1"/>
</dbReference>
<evidence type="ECO:0000313" key="12">
    <source>
        <dbReference type="EMBL" id="JAC54568.1"/>
    </source>
</evidence>
<dbReference type="GeneID" id="105228391"/>
<feature type="signal peptide" evidence="10">
    <location>
        <begin position="1"/>
        <end position="20"/>
    </location>
</feature>
<dbReference type="RefSeq" id="XP_011206511.1">
    <property type="nucleotide sequence ID" value="XM_011208209.3"/>
</dbReference>
<accession>A0A034WLC0</accession>
<evidence type="ECO:0000256" key="8">
    <source>
        <dbReference type="ARBA" id="ARBA00023157"/>
    </source>
</evidence>
<dbReference type="AlphaFoldDB" id="A0A034WLC0"/>
<keyword evidence="8" id="KW-1015">Disulfide bond</keyword>
<dbReference type="SMART" id="SM00020">
    <property type="entry name" value="Tryp_SPc"/>
    <property type="match status" value="1"/>
</dbReference>
<evidence type="ECO:0000256" key="6">
    <source>
        <dbReference type="ARBA" id="ARBA00022825"/>
    </source>
</evidence>
<dbReference type="PROSITE" id="PS00134">
    <property type="entry name" value="TRYPSIN_HIS"/>
    <property type="match status" value="1"/>
</dbReference>
<dbReference type="EMBL" id="GAKP01004384">
    <property type="protein sequence ID" value="JAC54568.1"/>
    <property type="molecule type" value="Transcribed_RNA"/>
</dbReference>
<dbReference type="SUPFAM" id="SSF50494">
    <property type="entry name" value="Trypsin-like serine proteases"/>
    <property type="match status" value="1"/>
</dbReference>
<dbReference type="PANTHER" id="PTHR24276">
    <property type="entry name" value="POLYSERASE-RELATED"/>
    <property type="match status" value="1"/>
</dbReference>
<name>A0A034WLC0_BACDO</name>
<dbReference type="InterPro" id="IPR043504">
    <property type="entry name" value="Peptidase_S1_PA_chymotrypsin"/>
</dbReference>
<evidence type="ECO:0000256" key="3">
    <source>
        <dbReference type="ARBA" id="ARBA00022525"/>
    </source>
</evidence>
<evidence type="ECO:0000256" key="4">
    <source>
        <dbReference type="ARBA" id="ARBA00022670"/>
    </source>
</evidence>
<sequence length="274" mass="29170">MSFALRLLILVSFCFLGLQAGAIPALSLNSNSAKQSFQPEGRIVGGQQADITQYPYQVSIRLDSSVLIHICGGSIYAPRVIVTAAHCLKGRYASTIRVVAGSSTIADQSEQGVAAQKLIYHSGYVKKTHTNDVGLIILKESLIYDANVQPIQLARSSAEVGAHAIATGWGKNDEEALQMTNVLHAVELQIVDTLQCGVQYASKSYVITEEMICAGAENGGKDTCQGDSGGPLVVDGKLTGIVSWGIGCAQDYPGVYASVSYHADWIEQQAAEYL</sequence>
<keyword evidence="4 9" id="KW-0645">Protease</keyword>
<proteinExistence type="inferred from homology"/>
<dbReference type="PROSITE" id="PS50240">
    <property type="entry name" value="TRYPSIN_DOM"/>
    <property type="match status" value="1"/>
</dbReference>
<comment type="subcellular location">
    <subcellularLocation>
        <location evidence="1">Secreted</location>
    </subcellularLocation>
</comment>
<evidence type="ECO:0000313" key="14">
    <source>
        <dbReference type="RefSeq" id="XP_011206511.1"/>
    </source>
</evidence>
<dbReference type="Proteomes" id="UP001652620">
    <property type="component" value="Chromosome 3"/>
</dbReference>
<evidence type="ECO:0000256" key="7">
    <source>
        <dbReference type="ARBA" id="ARBA00023145"/>
    </source>
</evidence>
<reference evidence="12" key="1">
    <citation type="journal article" date="2014" name="BMC Genomics">
        <title>Characterizing the developmental transcriptome of the oriental fruit fly, Bactrocera dorsalis (Diptera: Tephritidae) through comparative genomic analysis with Drosophila melanogaster utilizing modENCODE datasets.</title>
        <authorList>
            <person name="Geib S.M."/>
            <person name="Calla B."/>
            <person name="Hall B."/>
            <person name="Hou S."/>
            <person name="Manoukis N.C."/>
        </authorList>
    </citation>
    <scope>NUCLEOTIDE SEQUENCE</scope>
    <source>
        <strain evidence="12">Punador</strain>
    </source>
</reference>
<evidence type="ECO:0000259" key="11">
    <source>
        <dbReference type="PROSITE" id="PS50240"/>
    </source>
</evidence>